<dbReference type="GO" id="GO:0005737">
    <property type="term" value="C:cytoplasm"/>
    <property type="evidence" value="ECO:0007669"/>
    <property type="project" value="UniProtKB-SubCell"/>
</dbReference>
<dbReference type="GO" id="GO:0006355">
    <property type="term" value="P:regulation of DNA-templated transcription"/>
    <property type="evidence" value="ECO:0007669"/>
    <property type="project" value="UniProtKB-UniRule"/>
</dbReference>
<evidence type="ECO:0000313" key="13">
    <source>
        <dbReference type="EMBL" id="SHN54868.1"/>
    </source>
</evidence>
<keyword evidence="4 9" id="KW-0378">Hydrolase</keyword>
<dbReference type="SMART" id="SM00487">
    <property type="entry name" value="DEXDc"/>
    <property type="match status" value="1"/>
</dbReference>
<dbReference type="SMART" id="SM00490">
    <property type="entry name" value="HELICc"/>
    <property type="match status" value="1"/>
</dbReference>
<dbReference type="Pfam" id="PF00270">
    <property type="entry name" value="DEAD"/>
    <property type="match status" value="1"/>
</dbReference>
<proteinExistence type="inferred from homology"/>
<dbReference type="InterPro" id="IPR004576">
    <property type="entry name" value="Mfd"/>
</dbReference>
<dbReference type="GO" id="GO:0000716">
    <property type="term" value="P:transcription-coupled nucleotide-excision repair, DNA damage recognition"/>
    <property type="evidence" value="ECO:0007669"/>
    <property type="project" value="UniProtKB-UniRule"/>
</dbReference>
<dbReference type="CDD" id="cd17991">
    <property type="entry name" value="DEXHc_TRCF"/>
    <property type="match status" value="1"/>
</dbReference>
<keyword evidence="14" id="KW-1185">Reference proteome</keyword>
<feature type="domain" description="Helicase C-terminal" evidence="12">
    <location>
        <begin position="819"/>
        <end position="973"/>
    </location>
</feature>
<dbReference type="NCBIfam" id="TIGR00580">
    <property type="entry name" value="mfd"/>
    <property type="match status" value="1"/>
</dbReference>
<feature type="compositionally biased region" description="Low complexity" evidence="10">
    <location>
        <begin position="1171"/>
        <end position="1180"/>
    </location>
</feature>
<dbReference type="HAMAP" id="MF_00969">
    <property type="entry name" value="TRCF"/>
    <property type="match status" value="1"/>
</dbReference>
<dbReference type="Gene3D" id="3.40.50.11180">
    <property type="match status" value="1"/>
</dbReference>
<dbReference type="SUPFAM" id="SSF143517">
    <property type="entry name" value="TRCF domain-like"/>
    <property type="match status" value="1"/>
</dbReference>
<comment type="similarity">
    <text evidence="9">In the C-terminal section; belongs to the helicase family. RecG subfamily.</text>
</comment>
<keyword evidence="1 9" id="KW-0963">Cytoplasm</keyword>
<feature type="region of interest" description="Disordered" evidence="10">
    <location>
        <begin position="1171"/>
        <end position="1245"/>
    </location>
</feature>
<comment type="function">
    <text evidence="9">Couples transcription and DNA repair by recognizing RNA polymerase (RNAP) stalled at DNA lesions. Mediates ATP-dependent release of RNAP and its truncated transcript from the DNA, and recruitment of nucleotide excision repair machinery to the damaged site.</text>
</comment>
<feature type="domain" description="Helicase ATP-binding" evidence="11">
    <location>
        <begin position="637"/>
        <end position="798"/>
    </location>
</feature>
<dbReference type="STRING" id="1189325.SAMN04488119_103455"/>
<dbReference type="Pfam" id="PF17757">
    <property type="entry name" value="UvrB_inter"/>
    <property type="match status" value="1"/>
</dbReference>
<dbReference type="RefSeq" id="WP_091764192.1">
    <property type="nucleotide sequence ID" value="NZ_FOHL01000003.1"/>
</dbReference>
<dbReference type="InterPro" id="IPR036101">
    <property type="entry name" value="CarD-like/TRCF_RID_sf"/>
</dbReference>
<evidence type="ECO:0000256" key="10">
    <source>
        <dbReference type="SAM" id="MobiDB-lite"/>
    </source>
</evidence>
<comment type="subcellular location">
    <subcellularLocation>
        <location evidence="9">Cytoplasm</location>
    </subcellularLocation>
</comment>
<dbReference type="InterPro" id="IPR047112">
    <property type="entry name" value="RecG/Mfd"/>
</dbReference>
<evidence type="ECO:0000256" key="7">
    <source>
        <dbReference type="ARBA" id="ARBA00023125"/>
    </source>
</evidence>
<dbReference type="Pfam" id="PF00271">
    <property type="entry name" value="Helicase_C"/>
    <property type="match status" value="1"/>
</dbReference>
<dbReference type="PANTHER" id="PTHR47964">
    <property type="entry name" value="ATP-DEPENDENT DNA HELICASE HOMOLOG RECG, CHLOROPLASTIC"/>
    <property type="match status" value="1"/>
</dbReference>
<dbReference type="AlphaFoldDB" id="A0A1M7S8W8"/>
<gene>
    <name evidence="9" type="primary">mfd</name>
    <name evidence="13" type="ORF">SAMN05216200_10253</name>
</gene>
<feature type="region of interest" description="Disordered" evidence="10">
    <location>
        <begin position="1"/>
        <end position="28"/>
    </location>
</feature>
<keyword evidence="8 9" id="KW-0234">DNA repair</keyword>
<dbReference type="PANTHER" id="PTHR47964:SF1">
    <property type="entry name" value="ATP-DEPENDENT DNA HELICASE HOMOLOG RECG, CHLOROPLASTIC"/>
    <property type="match status" value="1"/>
</dbReference>
<dbReference type="InterPro" id="IPR027417">
    <property type="entry name" value="P-loop_NTPase"/>
</dbReference>
<dbReference type="Gene3D" id="2.40.10.170">
    <property type="match status" value="1"/>
</dbReference>
<protein>
    <recommendedName>
        <fullName evidence="9">Transcription-repair-coupling factor</fullName>
        <shortName evidence="9">TRCF</shortName>
        <ecNumber evidence="9">3.6.4.-</ecNumber>
    </recommendedName>
</protein>
<dbReference type="Pfam" id="PF02559">
    <property type="entry name" value="CarD_TRCF_RID"/>
    <property type="match status" value="1"/>
</dbReference>
<dbReference type="GO" id="GO:0003678">
    <property type="term" value="F:DNA helicase activity"/>
    <property type="evidence" value="ECO:0007669"/>
    <property type="project" value="TreeGrafter"/>
</dbReference>
<evidence type="ECO:0000313" key="14">
    <source>
        <dbReference type="Proteomes" id="UP000184066"/>
    </source>
</evidence>
<dbReference type="SUPFAM" id="SSF52540">
    <property type="entry name" value="P-loop containing nucleoside triphosphate hydrolases"/>
    <property type="match status" value="4"/>
</dbReference>
<dbReference type="OrthoDB" id="9804325at2"/>
<evidence type="ECO:0000256" key="1">
    <source>
        <dbReference type="ARBA" id="ARBA00022490"/>
    </source>
</evidence>
<keyword evidence="3 9" id="KW-0227">DNA damage</keyword>
<feature type="compositionally biased region" description="Gly residues" evidence="10">
    <location>
        <begin position="1204"/>
        <end position="1215"/>
    </location>
</feature>
<evidence type="ECO:0000256" key="5">
    <source>
        <dbReference type="ARBA" id="ARBA00022806"/>
    </source>
</evidence>
<dbReference type="InterPro" id="IPR041471">
    <property type="entry name" value="UvrB_inter"/>
</dbReference>
<dbReference type="SUPFAM" id="SSF141259">
    <property type="entry name" value="CarD-like"/>
    <property type="match status" value="1"/>
</dbReference>
<dbReference type="EMBL" id="FRDL01000002">
    <property type="protein sequence ID" value="SHN54868.1"/>
    <property type="molecule type" value="Genomic_DNA"/>
</dbReference>
<dbReference type="Gene3D" id="3.40.50.300">
    <property type="entry name" value="P-loop containing nucleotide triphosphate hydrolases"/>
    <property type="match status" value="2"/>
</dbReference>
<name>A0A1M7S8W8_9RHOB</name>
<keyword evidence="5 13" id="KW-0347">Helicase</keyword>
<dbReference type="InterPro" id="IPR014001">
    <property type="entry name" value="Helicase_ATP-bd"/>
</dbReference>
<evidence type="ECO:0000256" key="8">
    <source>
        <dbReference type="ARBA" id="ARBA00023204"/>
    </source>
</evidence>
<dbReference type="PROSITE" id="PS51194">
    <property type="entry name" value="HELICASE_CTER"/>
    <property type="match status" value="1"/>
</dbReference>
<dbReference type="GO" id="GO:0003684">
    <property type="term" value="F:damaged DNA binding"/>
    <property type="evidence" value="ECO:0007669"/>
    <property type="project" value="InterPro"/>
</dbReference>
<evidence type="ECO:0000256" key="4">
    <source>
        <dbReference type="ARBA" id="ARBA00022801"/>
    </source>
</evidence>
<reference evidence="13 14" key="1">
    <citation type="submission" date="2016-12" db="EMBL/GenBank/DDBJ databases">
        <authorList>
            <person name="Song W.-J."/>
            <person name="Kurnit D.M."/>
        </authorList>
    </citation>
    <scope>NUCLEOTIDE SEQUENCE [LARGE SCALE GENOMIC DNA]</scope>
    <source>
        <strain evidence="13 14">CGMCC 1.10808</strain>
    </source>
</reference>
<dbReference type="EC" id="3.6.4.-" evidence="9"/>
<evidence type="ECO:0000256" key="2">
    <source>
        <dbReference type="ARBA" id="ARBA00022741"/>
    </source>
</evidence>
<feature type="compositionally biased region" description="Basic and acidic residues" evidence="10">
    <location>
        <begin position="1181"/>
        <end position="1198"/>
    </location>
</feature>
<dbReference type="Gene3D" id="3.90.1150.50">
    <property type="entry name" value="Transcription-repair-coupling factor, D7 domain"/>
    <property type="match status" value="1"/>
</dbReference>
<dbReference type="GO" id="GO:0016787">
    <property type="term" value="F:hydrolase activity"/>
    <property type="evidence" value="ECO:0007669"/>
    <property type="project" value="UniProtKB-KW"/>
</dbReference>
<dbReference type="InterPro" id="IPR011545">
    <property type="entry name" value="DEAD/DEAH_box_helicase_dom"/>
</dbReference>
<comment type="similarity">
    <text evidence="9">In the N-terminal section; belongs to the UvrB family.</text>
</comment>
<feature type="compositionally biased region" description="Low complexity" evidence="10">
    <location>
        <begin position="1"/>
        <end position="22"/>
    </location>
</feature>
<dbReference type="InterPro" id="IPR005118">
    <property type="entry name" value="TRCF_C"/>
</dbReference>
<organism evidence="13 14">
    <name type="scientific">Oceanicella actignis</name>
    <dbReference type="NCBI Taxonomy" id="1189325"/>
    <lineage>
        <taxon>Bacteria</taxon>
        <taxon>Pseudomonadati</taxon>
        <taxon>Pseudomonadota</taxon>
        <taxon>Alphaproteobacteria</taxon>
        <taxon>Rhodobacterales</taxon>
        <taxon>Paracoccaceae</taxon>
        <taxon>Oceanicella</taxon>
    </lineage>
</organism>
<sequence>MARDPSSTPASPPARSSGASTPPLAPGQLRVGGAPEGYDAKLTAELAARAGGPVLHVARDDARLAAFAEALAFFAPDLPVLRFPAWDCLPYDRISPNPEIAAARMATLAALADGFDRPSVVLTTVAAAAQRLPAREVVRGASFVAEVGKPLDLDALRDYLARMGFNRASTVTEPGDFAIRGGVIDIFPPGARGPVRLDLFGDILDGARRFDPETQRATARLRRVELAPVSEVILDEPAIARFRQRYRELFGAAGMDDPLYEAVSAGRKHQGMEHWAPLFHERMETLFDYLPGAPVSLDHQAEEALAARREMVADHYDNRRAAMNAKPAAGLSAPVYKPCPPEMLHLTEADWSEALSGRHLRRLSPLPQPPGPGCIDAGGRAGRSFAPERQAREGRLFEALAGHVRALRAAGKTVIFATYSEGARERVGTLLSDAGVEGLRPAARFSDVAPDAVNLAIWALEAGFETDRLAVISEQDVLGDRLVRAPRRRRRADAFLTEVADLSPGDLVVHAEHGVGRYLGLQTIEAMGAPHECAALEYAGGDKLYLPVENIELLSRYGQEAGLLDRLGGGAWQARKAKMKERIRDMAEKLIRVAAERALRSAPRFVPPHGLWEEFCARFPYQETEDQLAAIDDVLADLASGRPMDRLVCGDVGFGKTEVALRAAFVAAMAGAQVAVIAPTTLLARQHARSFAERFRGLPVNVRQLSRFVAAREAAQTRKGLADGTVDIVVGTHALLGKDIRFRDLGLLIIDEEQHFGVRHKERLKQLRSDVHVLTMTATPIPRTLQQAMTGVRELSVIATPPVDRLAVRTYVAPFDPVTIREALLREHYRGGQSFVVCPRIADLDEMEAFLREQVPEVSYVVAHGQMAAGELDERMNAFYDGRYDVLLATTIVESGLDIPSANTLVVHKADMFGLAQLYQIRGRVGRSKTRAYAYLTTEPRKRLTPAAEKRLKVLAGLDSLGAGFNLASHDLDIRGAGNLLGEEQSGHVREVGFELYQDMLEEAIARMKAGELEGLSDADDEGWSPQINLGLPVLIPESYVPDLDVRLGLYRRLSALETREELEGFAAELHDRFGKPPREVETLLRVVRVKGMCKRAGIARLDGGPKGATVQFRGDRFANPAGLAAWLQGQNGLAKIRDNRIVVRRDWRDDEDRLKGAFAIARDLAAAAGAGAAKPGAGKAKAEAGSAERKGAERQGAERQGAGQTGAGQTGAGKTGAEKTGAVGQGARKPAAARASTLRGKRGG</sequence>
<keyword evidence="6 9" id="KW-0067">ATP-binding</keyword>
<dbReference type="GO" id="GO:0005524">
    <property type="term" value="F:ATP binding"/>
    <property type="evidence" value="ECO:0007669"/>
    <property type="project" value="UniProtKB-UniRule"/>
</dbReference>
<dbReference type="Pfam" id="PF03461">
    <property type="entry name" value="TRCF"/>
    <property type="match status" value="1"/>
</dbReference>
<dbReference type="InterPro" id="IPR037235">
    <property type="entry name" value="TRCF-like_C_D7"/>
</dbReference>
<dbReference type="Gene3D" id="3.30.2060.10">
    <property type="entry name" value="Penicillin-binding protein 1b domain"/>
    <property type="match status" value="1"/>
</dbReference>
<dbReference type="PROSITE" id="PS51192">
    <property type="entry name" value="HELICASE_ATP_BIND_1"/>
    <property type="match status" value="1"/>
</dbReference>
<dbReference type="SMART" id="SM00982">
    <property type="entry name" value="TRCF"/>
    <property type="match status" value="1"/>
</dbReference>
<evidence type="ECO:0000256" key="3">
    <source>
        <dbReference type="ARBA" id="ARBA00022763"/>
    </source>
</evidence>
<keyword evidence="2 9" id="KW-0547">Nucleotide-binding</keyword>
<dbReference type="Proteomes" id="UP000184066">
    <property type="component" value="Unassembled WGS sequence"/>
</dbReference>
<dbReference type="InterPro" id="IPR001650">
    <property type="entry name" value="Helicase_C-like"/>
</dbReference>
<evidence type="ECO:0000259" key="11">
    <source>
        <dbReference type="PROSITE" id="PS51192"/>
    </source>
</evidence>
<keyword evidence="7 9" id="KW-0238">DNA-binding</keyword>
<dbReference type="InterPro" id="IPR003711">
    <property type="entry name" value="CarD-like/TRCF_RID"/>
</dbReference>
<evidence type="ECO:0000256" key="6">
    <source>
        <dbReference type="ARBA" id="ARBA00022840"/>
    </source>
</evidence>
<evidence type="ECO:0000259" key="12">
    <source>
        <dbReference type="PROSITE" id="PS51194"/>
    </source>
</evidence>
<dbReference type="SMART" id="SM01058">
    <property type="entry name" value="CarD_TRCF"/>
    <property type="match status" value="1"/>
</dbReference>
<evidence type="ECO:0000256" key="9">
    <source>
        <dbReference type="HAMAP-Rule" id="MF_00969"/>
    </source>
</evidence>
<accession>A0A1M7S8W8</accession>